<feature type="region of interest" description="Disordered" evidence="1">
    <location>
        <begin position="1"/>
        <end position="26"/>
    </location>
</feature>
<dbReference type="AlphaFoldDB" id="A0A7J9FPA6"/>
<evidence type="ECO:0000313" key="3">
    <source>
        <dbReference type="Proteomes" id="UP000593568"/>
    </source>
</evidence>
<name>A0A7J9FPA6_9ROSI</name>
<feature type="region of interest" description="Disordered" evidence="1">
    <location>
        <begin position="64"/>
        <end position="88"/>
    </location>
</feature>
<organism evidence="2 3">
    <name type="scientific">Gossypium trilobum</name>
    <dbReference type="NCBI Taxonomy" id="34281"/>
    <lineage>
        <taxon>Eukaryota</taxon>
        <taxon>Viridiplantae</taxon>
        <taxon>Streptophyta</taxon>
        <taxon>Embryophyta</taxon>
        <taxon>Tracheophyta</taxon>
        <taxon>Spermatophyta</taxon>
        <taxon>Magnoliopsida</taxon>
        <taxon>eudicotyledons</taxon>
        <taxon>Gunneridae</taxon>
        <taxon>Pentapetalae</taxon>
        <taxon>rosids</taxon>
        <taxon>malvids</taxon>
        <taxon>Malvales</taxon>
        <taxon>Malvaceae</taxon>
        <taxon>Malvoideae</taxon>
        <taxon>Gossypium</taxon>
    </lineage>
</organism>
<protein>
    <submittedName>
        <fullName evidence="2">Uncharacterized protein</fullName>
    </submittedName>
</protein>
<keyword evidence="3" id="KW-1185">Reference proteome</keyword>
<proteinExistence type="predicted"/>
<accession>A0A7J9FPA6</accession>
<dbReference type="Proteomes" id="UP000593568">
    <property type="component" value="Unassembled WGS sequence"/>
</dbReference>
<comment type="caution">
    <text evidence="2">The sequence shown here is derived from an EMBL/GenBank/DDBJ whole genome shotgun (WGS) entry which is preliminary data.</text>
</comment>
<gene>
    <name evidence="2" type="ORF">Gotri_027931</name>
</gene>
<evidence type="ECO:0000313" key="2">
    <source>
        <dbReference type="EMBL" id="MBA0786981.1"/>
    </source>
</evidence>
<sequence>MKNFRTVAAPNPKCSKSQHLHSSSSTLKAHRLLRHQTHNHRRPLLYPLHVTSLKKPLLGKQVSHPIPTPFDNLAKPHILRESNSLNRS</sequence>
<evidence type="ECO:0000256" key="1">
    <source>
        <dbReference type="SAM" id="MobiDB-lite"/>
    </source>
</evidence>
<reference evidence="2 3" key="1">
    <citation type="journal article" date="2019" name="Genome Biol. Evol.">
        <title>Insights into the evolution of the New World diploid cottons (Gossypium, subgenus Houzingenia) based on genome sequencing.</title>
        <authorList>
            <person name="Grover C.E."/>
            <person name="Arick M.A. 2nd"/>
            <person name="Thrash A."/>
            <person name="Conover J.L."/>
            <person name="Sanders W.S."/>
            <person name="Peterson D.G."/>
            <person name="Frelichowski J.E."/>
            <person name="Scheffler J.A."/>
            <person name="Scheffler B.E."/>
            <person name="Wendel J.F."/>
        </authorList>
    </citation>
    <scope>NUCLEOTIDE SEQUENCE [LARGE SCALE GENOMIC DNA]</scope>
    <source>
        <strain evidence="2">8</strain>
        <tissue evidence="2">Leaf</tissue>
    </source>
</reference>
<dbReference type="EMBL" id="JABEZW010225098">
    <property type="protein sequence ID" value="MBA0786981.1"/>
    <property type="molecule type" value="Genomic_DNA"/>
</dbReference>
<feature type="compositionally biased region" description="Low complexity" evidence="1">
    <location>
        <begin position="15"/>
        <end position="26"/>
    </location>
</feature>